<feature type="domain" description="Fe/B12 periplasmic-binding" evidence="1">
    <location>
        <begin position="21"/>
        <end position="275"/>
    </location>
</feature>
<comment type="caution">
    <text evidence="2">The sequence shown here is derived from an EMBL/GenBank/DDBJ whole genome shotgun (WGS) entry which is preliminary data.</text>
</comment>
<dbReference type="PANTHER" id="PTHR30535:SF34">
    <property type="entry name" value="MOLYBDATE-BINDING PROTEIN MOLA"/>
    <property type="match status" value="1"/>
</dbReference>
<dbReference type="InterPro" id="IPR002491">
    <property type="entry name" value="ABC_transptr_periplasmic_BD"/>
</dbReference>
<evidence type="ECO:0000313" key="2">
    <source>
        <dbReference type="EMBL" id="PSO08117.1"/>
    </source>
</evidence>
<dbReference type="SUPFAM" id="SSF53807">
    <property type="entry name" value="Helical backbone' metal receptor"/>
    <property type="match status" value="1"/>
</dbReference>
<dbReference type="InterPro" id="IPR050902">
    <property type="entry name" value="ABC_Transporter_SBP"/>
</dbReference>
<organism evidence="2 3">
    <name type="scientific">Candidatus Marsarchaeota G2 archaeon BE_D</name>
    <dbReference type="NCBI Taxonomy" id="1978158"/>
    <lineage>
        <taxon>Archaea</taxon>
        <taxon>Candidatus Marsarchaeota</taxon>
        <taxon>Candidatus Marsarchaeota group 2</taxon>
    </lineage>
</organism>
<accession>A0A2R6CB48</accession>
<dbReference type="PROSITE" id="PS50983">
    <property type="entry name" value="FE_B12_PBP"/>
    <property type="match status" value="1"/>
</dbReference>
<gene>
    <name evidence="2" type="ORF">B9Q04_07255</name>
</gene>
<name>A0A2R6CB48_9ARCH</name>
<dbReference type="EMBL" id="NEXF01000134">
    <property type="protein sequence ID" value="PSO08117.1"/>
    <property type="molecule type" value="Genomic_DNA"/>
</dbReference>
<dbReference type="CDD" id="cd01143">
    <property type="entry name" value="YvrC"/>
    <property type="match status" value="1"/>
</dbReference>
<evidence type="ECO:0000313" key="3">
    <source>
        <dbReference type="Proteomes" id="UP000242015"/>
    </source>
</evidence>
<dbReference type="Gene3D" id="3.40.50.1980">
    <property type="entry name" value="Nitrogenase molybdenum iron protein domain"/>
    <property type="match status" value="2"/>
</dbReference>
<evidence type="ECO:0000259" key="1">
    <source>
        <dbReference type="PROSITE" id="PS50983"/>
    </source>
</evidence>
<dbReference type="AlphaFoldDB" id="A0A2R6CB48"/>
<dbReference type="Proteomes" id="UP000242015">
    <property type="component" value="Unassembled WGS sequence"/>
</dbReference>
<protein>
    <recommendedName>
        <fullName evidence="1">Fe/B12 periplasmic-binding domain-containing protein</fullName>
    </recommendedName>
</protein>
<dbReference type="PANTHER" id="PTHR30535">
    <property type="entry name" value="VITAMIN B12-BINDING PROTEIN"/>
    <property type="match status" value="1"/>
</dbReference>
<dbReference type="Pfam" id="PF01497">
    <property type="entry name" value="Peripla_BP_2"/>
    <property type="match status" value="1"/>
</dbReference>
<sequence length="278" mass="31023">MRRIYCEITSRELELPERLERIVSLSPAVTETLFMLGLGECVIGVSAFDVHPPDARKKPVLGSYSTTNIEKLRALNPQLIFLTSGYQRKLATQLSQLYPTYVVELPVSVSSIVDMVVKVGLVVNEPDKARTIASKMLGTLAKHIRSTQATRRVYVEVDLGGPVTFGAYSYITDALSIVGARNIFSDHACEWEKPDFDIVVERNPEIIIYEPKMFRPKTLGEILEMLSGRGWSKLSALSSGRVYITPSPYDFLAHHGPSFILEALPWLDNTVNTGFKDT</sequence>
<proteinExistence type="predicted"/>
<reference evidence="2 3" key="1">
    <citation type="submission" date="2017-04" db="EMBL/GenBank/DDBJ databases">
        <title>Novel microbial lineages endemic to geothermal iron-oxide mats fill important gaps in the evolutionary history of Archaea.</title>
        <authorList>
            <person name="Jay Z.J."/>
            <person name="Beam J.P."/>
            <person name="Dlakic M."/>
            <person name="Rusch D.B."/>
            <person name="Kozubal M.A."/>
            <person name="Inskeep W.P."/>
        </authorList>
    </citation>
    <scope>NUCLEOTIDE SEQUENCE [LARGE SCALE GENOMIC DNA]</scope>
    <source>
        <strain evidence="2">BE_D</strain>
    </source>
</reference>